<accession>A0A8T0I9U2</accession>
<dbReference type="AlphaFoldDB" id="A0A8T0I9U2"/>
<evidence type="ECO:0000259" key="2">
    <source>
        <dbReference type="PROSITE" id="PS50181"/>
    </source>
</evidence>
<dbReference type="Pfam" id="PF00646">
    <property type="entry name" value="F-box"/>
    <property type="match status" value="1"/>
</dbReference>
<reference evidence="3" key="1">
    <citation type="submission" date="2020-06" db="EMBL/GenBank/DDBJ databases">
        <title>WGS assembly of Ceratodon purpureus strain R40.</title>
        <authorList>
            <person name="Carey S.B."/>
            <person name="Jenkins J."/>
            <person name="Shu S."/>
            <person name="Lovell J.T."/>
            <person name="Sreedasyam A."/>
            <person name="Maumus F."/>
            <person name="Tiley G.P."/>
            <person name="Fernandez-Pozo N."/>
            <person name="Barry K."/>
            <person name="Chen C."/>
            <person name="Wang M."/>
            <person name="Lipzen A."/>
            <person name="Daum C."/>
            <person name="Saski C.A."/>
            <person name="Payton A.C."/>
            <person name="Mcbreen J.C."/>
            <person name="Conrad R.E."/>
            <person name="Kollar L.M."/>
            <person name="Olsson S."/>
            <person name="Huttunen S."/>
            <person name="Landis J.B."/>
            <person name="Wickett N.J."/>
            <person name="Johnson M.G."/>
            <person name="Rensing S.A."/>
            <person name="Grimwood J."/>
            <person name="Schmutz J."/>
            <person name="Mcdaniel S.F."/>
        </authorList>
    </citation>
    <scope>NUCLEOTIDE SEQUENCE</scope>
    <source>
        <strain evidence="3">R40</strain>
    </source>
</reference>
<dbReference type="SUPFAM" id="SSF81383">
    <property type="entry name" value="F-box domain"/>
    <property type="match status" value="1"/>
</dbReference>
<dbReference type="Proteomes" id="UP000822688">
    <property type="component" value="Chromosome 4"/>
</dbReference>
<organism evidence="3 4">
    <name type="scientific">Ceratodon purpureus</name>
    <name type="common">Fire moss</name>
    <name type="synonym">Dicranum purpureum</name>
    <dbReference type="NCBI Taxonomy" id="3225"/>
    <lineage>
        <taxon>Eukaryota</taxon>
        <taxon>Viridiplantae</taxon>
        <taxon>Streptophyta</taxon>
        <taxon>Embryophyta</taxon>
        <taxon>Bryophyta</taxon>
        <taxon>Bryophytina</taxon>
        <taxon>Bryopsida</taxon>
        <taxon>Dicranidae</taxon>
        <taxon>Pseudoditrichales</taxon>
        <taxon>Ditrichaceae</taxon>
        <taxon>Ceratodon</taxon>
    </lineage>
</organism>
<keyword evidence="1" id="KW-0677">Repeat</keyword>
<dbReference type="SMART" id="SM00256">
    <property type="entry name" value="FBOX"/>
    <property type="match status" value="1"/>
</dbReference>
<dbReference type="InterPro" id="IPR036047">
    <property type="entry name" value="F-box-like_dom_sf"/>
</dbReference>
<dbReference type="Gene3D" id="1.20.1280.50">
    <property type="match status" value="1"/>
</dbReference>
<dbReference type="Pfam" id="PF08268">
    <property type="entry name" value="FBA_3"/>
    <property type="match status" value="1"/>
</dbReference>
<proteinExistence type="predicted"/>
<gene>
    <name evidence="3" type="ORF">KC19_4G085200</name>
</gene>
<dbReference type="PANTHER" id="PTHR31672:SF2">
    <property type="entry name" value="F-BOX DOMAIN-CONTAINING PROTEIN"/>
    <property type="match status" value="1"/>
</dbReference>
<dbReference type="SUPFAM" id="SSF117281">
    <property type="entry name" value="Kelch motif"/>
    <property type="match status" value="1"/>
</dbReference>
<dbReference type="PROSITE" id="PS50181">
    <property type="entry name" value="FBOX"/>
    <property type="match status" value="1"/>
</dbReference>
<sequence length="424" mass="46973">MGATTPPEQGEPVSTSDSWSRLPEDVVIRVLARLSVPQMFRARTVCKQWNSLTSTPEFVNMCGNGQYCEPYFPVVISRRFYMGDLGICILGNDEQGGNDLFRVFFGYDHSTGTWQRLPPLDFLPREARVPVAAAGGIICFRGTSSLFLCNPVAKTWVELPAITYKWPPSVSVHILVDQPSGSYKVIIVGKIRHNFVSDSFRSIAIYESTTKAWRVVDAQHPSKVFLYGPTAAICGGSVYCEAICHCGQLGVMAYDIQAEAWQKVLHEIPPDERGDYQLTQVVECGGSIYMVLARGFGGIVTGVYILKLEAPSSDTPHVEHDSSEHSRTTQQPPSKVWKEVTNLCEELLEDLRNQWFGDDDADIVCVGHGTRICISAGVNLILVYDVKTGLWSKVPTCSQLFDLGVNFSAEPIHFPIELRLKSSV</sequence>
<dbReference type="InterPro" id="IPR050796">
    <property type="entry name" value="SCF_F-box_component"/>
</dbReference>
<dbReference type="InterPro" id="IPR013187">
    <property type="entry name" value="F-box-assoc_dom_typ3"/>
</dbReference>
<feature type="domain" description="F-box" evidence="2">
    <location>
        <begin position="16"/>
        <end position="61"/>
    </location>
</feature>
<comment type="caution">
    <text evidence="3">The sequence shown here is derived from an EMBL/GenBank/DDBJ whole genome shotgun (WGS) entry which is preliminary data.</text>
</comment>
<evidence type="ECO:0000256" key="1">
    <source>
        <dbReference type="ARBA" id="ARBA00022737"/>
    </source>
</evidence>
<keyword evidence="4" id="KW-1185">Reference proteome</keyword>
<dbReference type="InterPro" id="IPR015915">
    <property type="entry name" value="Kelch-typ_b-propeller"/>
</dbReference>
<dbReference type="CDD" id="cd22157">
    <property type="entry name" value="F-box_AtFBW1-like"/>
    <property type="match status" value="1"/>
</dbReference>
<dbReference type="Gene3D" id="2.120.10.80">
    <property type="entry name" value="Kelch-type beta propeller"/>
    <property type="match status" value="1"/>
</dbReference>
<evidence type="ECO:0000313" key="3">
    <source>
        <dbReference type="EMBL" id="KAG0579248.1"/>
    </source>
</evidence>
<protein>
    <recommendedName>
        <fullName evidence="2">F-box domain-containing protein</fullName>
    </recommendedName>
</protein>
<name>A0A8T0I9U2_CERPU</name>
<evidence type="ECO:0000313" key="4">
    <source>
        <dbReference type="Proteomes" id="UP000822688"/>
    </source>
</evidence>
<dbReference type="PANTHER" id="PTHR31672">
    <property type="entry name" value="BNACNNG10540D PROTEIN"/>
    <property type="match status" value="1"/>
</dbReference>
<dbReference type="InterPro" id="IPR001810">
    <property type="entry name" value="F-box_dom"/>
</dbReference>
<dbReference type="FunFam" id="1.20.1280.50:FF:000008">
    <property type="entry name" value="F-box only protein 6"/>
    <property type="match status" value="1"/>
</dbReference>
<dbReference type="EMBL" id="CM026424">
    <property type="protein sequence ID" value="KAG0579248.1"/>
    <property type="molecule type" value="Genomic_DNA"/>
</dbReference>